<dbReference type="AlphaFoldDB" id="A0A8J7C5Z9"/>
<evidence type="ECO:0000313" key="1">
    <source>
        <dbReference type="EMBL" id="MBD2771391.1"/>
    </source>
</evidence>
<dbReference type="EMBL" id="JACXAE010000023">
    <property type="protein sequence ID" value="MBD2771391.1"/>
    <property type="molecule type" value="Genomic_DNA"/>
</dbReference>
<keyword evidence="2" id="KW-1185">Reference proteome</keyword>
<evidence type="ECO:0000313" key="2">
    <source>
        <dbReference type="Proteomes" id="UP000629098"/>
    </source>
</evidence>
<name>A0A8J7C5Z9_9CYAN</name>
<accession>A0A8J7C5Z9</accession>
<dbReference type="RefSeq" id="WP_190825688.1">
    <property type="nucleotide sequence ID" value="NZ_CAWPPI010000023.1"/>
</dbReference>
<gene>
    <name evidence="1" type="ORF">ICL16_04465</name>
</gene>
<organism evidence="1 2">
    <name type="scientific">Iningainema tapete BLCC-T55</name>
    <dbReference type="NCBI Taxonomy" id="2748662"/>
    <lineage>
        <taxon>Bacteria</taxon>
        <taxon>Bacillati</taxon>
        <taxon>Cyanobacteriota</taxon>
        <taxon>Cyanophyceae</taxon>
        <taxon>Nostocales</taxon>
        <taxon>Scytonemataceae</taxon>
        <taxon>Iningainema tapete</taxon>
    </lineage>
</organism>
<sequence>MDEVADRLRRIAKIIKHEWNNFPPQNREQLKELAYTLIEPPKGLQNFRRKIWAALYLMVIRATNQRDAFDSCVEALNNWRYTR</sequence>
<dbReference type="Proteomes" id="UP000629098">
    <property type="component" value="Unassembled WGS sequence"/>
</dbReference>
<comment type="caution">
    <text evidence="1">The sequence shown here is derived from an EMBL/GenBank/DDBJ whole genome shotgun (WGS) entry which is preliminary data.</text>
</comment>
<protein>
    <submittedName>
        <fullName evidence="1">Uncharacterized protein</fullName>
    </submittedName>
</protein>
<proteinExistence type="predicted"/>
<reference evidence="1" key="1">
    <citation type="submission" date="2020-09" db="EMBL/GenBank/DDBJ databases">
        <title>Iningainema tapete sp. nov. (Scytonemataceae, Cyanobacteria) from greenhouses in central Florida (USA) produces two types of nodularin with biosynthetic potential for microcystin-LR and anabaenopeptins.</title>
        <authorList>
            <person name="Berthold D.E."/>
            <person name="Lefler F.W."/>
            <person name="Huang I.-S."/>
            <person name="Abdulla H."/>
            <person name="Zimba P.V."/>
            <person name="Laughinghouse H.D. IV."/>
        </authorList>
    </citation>
    <scope>NUCLEOTIDE SEQUENCE</scope>
    <source>
        <strain evidence="1">BLCCT55</strain>
    </source>
</reference>